<dbReference type="OrthoDB" id="417697at2759"/>
<evidence type="ECO:0000313" key="2">
    <source>
        <dbReference type="Proteomes" id="UP001149165"/>
    </source>
</evidence>
<reference evidence="1" key="2">
    <citation type="journal article" date="2023" name="IMA Fungus">
        <title>Comparative genomic study of the Penicillium genus elucidates a diverse pangenome and 15 lateral gene transfer events.</title>
        <authorList>
            <person name="Petersen C."/>
            <person name="Sorensen T."/>
            <person name="Nielsen M.R."/>
            <person name="Sondergaard T.E."/>
            <person name="Sorensen J.L."/>
            <person name="Fitzpatrick D.A."/>
            <person name="Frisvad J.C."/>
            <person name="Nielsen K.L."/>
        </authorList>
    </citation>
    <scope>NUCLEOTIDE SEQUENCE</scope>
    <source>
        <strain evidence="1">IBT 30069</strain>
    </source>
</reference>
<proteinExistence type="predicted"/>
<dbReference type="SUPFAM" id="SSF53335">
    <property type="entry name" value="S-adenosyl-L-methionine-dependent methyltransferases"/>
    <property type="match status" value="1"/>
</dbReference>
<name>A0A9W9G8C8_9EURO</name>
<dbReference type="Gene3D" id="3.40.50.150">
    <property type="entry name" value="Vaccinia Virus protein VP39"/>
    <property type="match status" value="1"/>
</dbReference>
<protein>
    <recommendedName>
        <fullName evidence="3">Methyltransferase domain-containing protein</fullName>
    </recommendedName>
</protein>
<comment type="caution">
    <text evidence="1">The sequence shown here is derived from an EMBL/GenBank/DDBJ whole genome shotgun (WGS) entry which is preliminary data.</text>
</comment>
<dbReference type="InterPro" id="IPR029063">
    <property type="entry name" value="SAM-dependent_MTases_sf"/>
</dbReference>
<dbReference type="Pfam" id="PF13489">
    <property type="entry name" value="Methyltransf_23"/>
    <property type="match status" value="1"/>
</dbReference>
<accession>A0A9W9G8C8</accession>
<dbReference type="EMBL" id="JAPQKH010000002">
    <property type="protein sequence ID" value="KAJ5113465.1"/>
    <property type="molecule type" value="Genomic_DNA"/>
</dbReference>
<gene>
    <name evidence="1" type="ORF">N7456_001999</name>
</gene>
<dbReference type="CDD" id="cd02440">
    <property type="entry name" value="AdoMet_MTases"/>
    <property type="match status" value="1"/>
</dbReference>
<sequence length="282" mass="32210">MSLDVYNDSGYIFNRNVKSSVRLNYQHYLITQLTDNDVLHKSTKELIDVSAPHRVADVGTGTAIWPLSLARALPHWQVDGFDISGDQYPFAGWIPDNVNLYEHDTFQPYPEEYHGKYDIINIRFMMTLLSKEKYHILLQNVKALLKPGGILQWLDPIPFNVKAVAPEGMDTPFTSTSAAMWTKTPPDSTEWITLNGDMVKGDGYEPVAWEELHFDDFHRPIWNHCTLMSLAEIIENLAQSTDEAVVAKREALRTQLRGWEAECEQGASLDTPWFFIVARKPL</sequence>
<keyword evidence="2" id="KW-1185">Reference proteome</keyword>
<dbReference type="AlphaFoldDB" id="A0A9W9G8C8"/>
<dbReference type="Proteomes" id="UP001149165">
    <property type="component" value="Unassembled WGS sequence"/>
</dbReference>
<reference evidence="1" key="1">
    <citation type="submission" date="2022-11" db="EMBL/GenBank/DDBJ databases">
        <authorList>
            <person name="Petersen C."/>
        </authorList>
    </citation>
    <scope>NUCLEOTIDE SEQUENCE</scope>
    <source>
        <strain evidence="1">IBT 30069</strain>
    </source>
</reference>
<organism evidence="1 2">
    <name type="scientific">Penicillium angulare</name>
    <dbReference type="NCBI Taxonomy" id="116970"/>
    <lineage>
        <taxon>Eukaryota</taxon>
        <taxon>Fungi</taxon>
        <taxon>Dikarya</taxon>
        <taxon>Ascomycota</taxon>
        <taxon>Pezizomycotina</taxon>
        <taxon>Eurotiomycetes</taxon>
        <taxon>Eurotiomycetidae</taxon>
        <taxon>Eurotiales</taxon>
        <taxon>Aspergillaceae</taxon>
        <taxon>Penicillium</taxon>
    </lineage>
</organism>
<evidence type="ECO:0000313" key="1">
    <source>
        <dbReference type="EMBL" id="KAJ5113465.1"/>
    </source>
</evidence>
<evidence type="ECO:0008006" key="3">
    <source>
        <dbReference type="Google" id="ProtNLM"/>
    </source>
</evidence>